<dbReference type="OrthoDB" id="713551at2"/>
<name>A0A5M9H238_9SPHI</name>
<organism evidence="2 3">
    <name type="scientific">Arcticibacter tournemirensis</name>
    <dbReference type="NCBI Taxonomy" id="699437"/>
    <lineage>
        <taxon>Bacteria</taxon>
        <taxon>Pseudomonadati</taxon>
        <taxon>Bacteroidota</taxon>
        <taxon>Sphingobacteriia</taxon>
        <taxon>Sphingobacteriales</taxon>
        <taxon>Sphingobacteriaceae</taxon>
        <taxon>Arcticibacter</taxon>
    </lineage>
</organism>
<evidence type="ECO:0000313" key="2">
    <source>
        <dbReference type="EMBL" id="KAA8480071.1"/>
    </source>
</evidence>
<sequence length="148" mass="16160">MKTIKLMSTASIALSLITSACSSGPDKEEISERIIGKYAQQGENEFDYFKDTLEVRALEDGKFDVAKIAVWSSAKKSDPQRPSNKVAGVWNHYGPGKTFVAELQAQDTTLRITEPISGAVTILHLDIDKGTLSWPAQDGGESVYPKVK</sequence>
<evidence type="ECO:0000313" key="3">
    <source>
        <dbReference type="Proteomes" id="UP000322918"/>
    </source>
</evidence>
<keyword evidence="1" id="KW-0732">Signal</keyword>
<dbReference type="AlphaFoldDB" id="A0A5M9H238"/>
<reference evidence="2 3" key="1">
    <citation type="submission" date="2019-09" db="EMBL/GenBank/DDBJ databases">
        <title>Pararcticibacter amylolyticus gen. nov., sp. nov., isolated from a rottenly hemp rope, and reclassification of Pedobacter tournemirensis as Pararcticibacter tournemirensis comb. nov.</title>
        <authorList>
            <person name="Cai Y."/>
        </authorList>
    </citation>
    <scope>NUCLEOTIDE SEQUENCE [LARGE SCALE GENOMIC DNA]</scope>
    <source>
        <strain evidence="2 3">TF5-37.2-LB10</strain>
    </source>
</reference>
<evidence type="ECO:0000256" key="1">
    <source>
        <dbReference type="SAM" id="SignalP"/>
    </source>
</evidence>
<keyword evidence="3" id="KW-1185">Reference proteome</keyword>
<gene>
    <name evidence="2" type="ORF">F1649_15725</name>
</gene>
<feature type="chain" id="PRO_5024279822" description="Lipoprotein" evidence="1">
    <location>
        <begin position="21"/>
        <end position="148"/>
    </location>
</feature>
<comment type="caution">
    <text evidence="2">The sequence shown here is derived from an EMBL/GenBank/DDBJ whole genome shotgun (WGS) entry which is preliminary data.</text>
</comment>
<dbReference type="RefSeq" id="WP_141814983.1">
    <property type="nucleotide sequence ID" value="NZ_VFPL01000001.1"/>
</dbReference>
<accession>A0A5M9H238</accession>
<evidence type="ECO:0008006" key="4">
    <source>
        <dbReference type="Google" id="ProtNLM"/>
    </source>
</evidence>
<dbReference type="PROSITE" id="PS51257">
    <property type="entry name" value="PROKAR_LIPOPROTEIN"/>
    <property type="match status" value="1"/>
</dbReference>
<dbReference type="EMBL" id="VWNE01000026">
    <property type="protein sequence ID" value="KAA8480071.1"/>
    <property type="molecule type" value="Genomic_DNA"/>
</dbReference>
<dbReference type="Proteomes" id="UP000322918">
    <property type="component" value="Unassembled WGS sequence"/>
</dbReference>
<feature type="signal peptide" evidence="1">
    <location>
        <begin position="1"/>
        <end position="20"/>
    </location>
</feature>
<protein>
    <recommendedName>
        <fullName evidence="4">Lipoprotein</fullName>
    </recommendedName>
</protein>
<proteinExistence type="predicted"/>